<evidence type="ECO:0000313" key="9">
    <source>
        <dbReference type="EMBL" id="RMB12785.1"/>
    </source>
</evidence>
<dbReference type="EMBL" id="CP034145">
    <property type="protein sequence ID" value="AZH26557.1"/>
    <property type="molecule type" value="Genomic_DNA"/>
</dbReference>
<reference evidence="9 10" key="1">
    <citation type="journal article" date="2015" name="Stand. Genomic Sci.">
        <title>Genomic Encyclopedia of Bacterial and Archaeal Type Strains, Phase III: the genomes of soil and plant-associated and newly described type strains.</title>
        <authorList>
            <person name="Whitman W.B."/>
            <person name="Woyke T."/>
            <person name="Klenk H.P."/>
            <person name="Zhou Y."/>
            <person name="Lilburn T.G."/>
            <person name="Beck B.J."/>
            <person name="De Vos P."/>
            <person name="Vandamme P."/>
            <person name="Eisen J.A."/>
            <person name="Garrity G."/>
            <person name="Hugenholtz P."/>
            <person name="Kyrpides N.C."/>
        </authorList>
    </citation>
    <scope>NUCLEOTIDE SEQUENCE [LARGE SCALE GENOMIC DNA]</scope>
    <source>
        <strain evidence="9 10">CGMCC 1.10124</strain>
    </source>
</reference>
<accession>A0A3G8QYL8</accession>
<keyword evidence="11" id="KW-1185">Reference proteome</keyword>
<proteinExistence type="inferred from homology"/>
<evidence type="ECO:0000256" key="5">
    <source>
        <dbReference type="NCBIfam" id="TIGR00746"/>
    </source>
</evidence>
<dbReference type="EMBL" id="REFS01000006">
    <property type="protein sequence ID" value="RMB12785.1"/>
    <property type="molecule type" value="Genomic_DNA"/>
</dbReference>
<dbReference type="InterPro" id="IPR001048">
    <property type="entry name" value="Asp/Glu/Uridylate_kinase"/>
</dbReference>
<evidence type="ECO:0000256" key="2">
    <source>
        <dbReference type="ARBA" id="ARBA00020752"/>
    </source>
</evidence>
<dbReference type="FunFam" id="3.40.1160.10:FF:000007">
    <property type="entry name" value="Carbamate kinase"/>
    <property type="match status" value="1"/>
</dbReference>
<dbReference type="InterPro" id="IPR036393">
    <property type="entry name" value="AceGlu_kinase-like_sf"/>
</dbReference>
<dbReference type="KEGG" id="haer:DU502_14765"/>
<evidence type="ECO:0000313" key="11">
    <source>
        <dbReference type="Proteomes" id="UP000282007"/>
    </source>
</evidence>
<dbReference type="GO" id="GO:0019546">
    <property type="term" value="P:L-arginine deiminase pathway"/>
    <property type="evidence" value="ECO:0007669"/>
    <property type="project" value="TreeGrafter"/>
</dbReference>
<evidence type="ECO:0000256" key="1">
    <source>
        <dbReference type="ARBA" id="ARBA00011066"/>
    </source>
</evidence>
<reference evidence="9" key="3">
    <citation type="submission" date="2018-10" db="EMBL/GenBank/DDBJ databases">
        <authorList>
            <person name="Whitman W."/>
            <person name="Huntemann M."/>
            <person name="Clum A."/>
            <person name="Pillay M."/>
            <person name="Palaniappan K."/>
            <person name="Varghese N."/>
            <person name="Mikhailova N."/>
            <person name="Stamatis D."/>
            <person name="Reddy T."/>
            <person name="Daum C."/>
            <person name="Shapiro N."/>
            <person name="Ivanova N."/>
            <person name="Kyrpides N."/>
            <person name="Woyke T."/>
        </authorList>
    </citation>
    <scope>NUCLEOTIDE SEQUENCE</scope>
    <source>
        <strain evidence="9">CGMCC 1.10124</strain>
    </source>
</reference>
<reference evidence="8 11" key="2">
    <citation type="submission" date="2018-07" db="EMBL/GenBank/DDBJ databases">
        <title>Genome sequences of Haloplanus aerogenes JCM 16430T.</title>
        <authorList>
            <person name="Kim Y.B."/>
            <person name="Roh S.W."/>
        </authorList>
    </citation>
    <scope>NUCLEOTIDE SEQUENCE [LARGE SCALE GENOMIC DNA]</scope>
    <source>
        <strain evidence="8 11">JCM 16430</strain>
    </source>
</reference>
<dbReference type="GO" id="GO:0008804">
    <property type="term" value="F:carbamate kinase activity"/>
    <property type="evidence" value="ECO:0007669"/>
    <property type="project" value="UniProtKB-UniRule"/>
</dbReference>
<name>A0A3G8QYL8_9EURY</name>
<dbReference type="SUPFAM" id="SSF53633">
    <property type="entry name" value="Carbamate kinase-like"/>
    <property type="match status" value="1"/>
</dbReference>
<dbReference type="InterPro" id="IPR003964">
    <property type="entry name" value="Carb_kinase"/>
</dbReference>
<evidence type="ECO:0000313" key="8">
    <source>
        <dbReference type="EMBL" id="AZH26557.1"/>
    </source>
</evidence>
<dbReference type="PIRSF" id="PIRSF000723">
    <property type="entry name" value="Carbamate_kin"/>
    <property type="match status" value="1"/>
</dbReference>
<dbReference type="Pfam" id="PF00696">
    <property type="entry name" value="AA_kinase"/>
    <property type="match status" value="1"/>
</dbReference>
<dbReference type="Proteomes" id="UP000277326">
    <property type="component" value="Unassembled WGS sequence"/>
</dbReference>
<gene>
    <name evidence="8" type="primary">arcC</name>
    <name evidence="9" type="ORF">ATH50_2938</name>
    <name evidence="8" type="ORF">DU502_14765</name>
</gene>
<dbReference type="NCBIfam" id="TIGR00746">
    <property type="entry name" value="arcC"/>
    <property type="match status" value="1"/>
</dbReference>
<feature type="domain" description="Aspartate/glutamate/uridylate kinase" evidence="7">
    <location>
        <begin position="12"/>
        <end position="293"/>
    </location>
</feature>
<sequence>MNDTRSDGTDPLVVALGGNTLLGQHGPWTADEQRSAVERTARHLTDTLDPGTDLVLTHGNGPQVGNLLVQQEAAAETPQLPLDVLVAETQAQIGYMLQQALDNERPTETEVMTLVTQVVVDGDDPAFARPTKPVGPFYTETEAAEKPFETRAVSDGERPYRRVVPSPDPVEVVEADEIAELVARGNTVVCAGGGGVPVVRDGGLRGVEAVVDKDRTSQLLATALGADTLVLLTDVAHAYVNYGEADQRPLGRVTAADLRKHLDAEEFGEGSMQPKVEACLRFVAAGGERAIITTPDQLGDALAGEAGTRVVA</sequence>
<evidence type="ECO:0000256" key="4">
    <source>
        <dbReference type="ARBA" id="ARBA00022777"/>
    </source>
</evidence>
<dbReference type="PANTHER" id="PTHR30409:SF1">
    <property type="entry name" value="CARBAMATE KINASE-RELATED"/>
    <property type="match status" value="1"/>
</dbReference>
<keyword evidence="3 6" id="KW-0808">Transferase</keyword>
<dbReference type="PANTHER" id="PTHR30409">
    <property type="entry name" value="CARBAMATE KINASE"/>
    <property type="match status" value="1"/>
</dbReference>
<evidence type="ECO:0000256" key="3">
    <source>
        <dbReference type="ARBA" id="ARBA00022679"/>
    </source>
</evidence>
<dbReference type="PRINTS" id="PR01469">
    <property type="entry name" value="CARBMTKINASE"/>
</dbReference>
<dbReference type="NCBIfam" id="NF009007">
    <property type="entry name" value="PRK12352.1"/>
    <property type="match status" value="1"/>
</dbReference>
<dbReference type="RefSeq" id="WP_121921517.1">
    <property type="nucleotide sequence ID" value="NZ_CP034145.1"/>
</dbReference>
<dbReference type="GeneID" id="38472573"/>
<dbReference type="CDD" id="cd04235">
    <property type="entry name" value="AAK_CK"/>
    <property type="match status" value="1"/>
</dbReference>
<dbReference type="AlphaFoldDB" id="A0A3G8QYL8"/>
<dbReference type="Proteomes" id="UP000282007">
    <property type="component" value="Chromosome"/>
</dbReference>
<dbReference type="OrthoDB" id="31128at2157"/>
<organism evidence="8 11">
    <name type="scientific">Haloplanus aerogenes</name>
    <dbReference type="NCBI Taxonomy" id="660522"/>
    <lineage>
        <taxon>Archaea</taxon>
        <taxon>Methanobacteriati</taxon>
        <taxon>Methanobacteriota</taxon>
        <taxon>Stenosarchaea group</taxon>
        <taxon>Halobacteria</taxon>
        <taxon>Halobacteriales</taxon>
        <taxon>Haloferacaceae</taxon>
        <taxon>Haloplanus</taxon>
    </lineage>
</organism>
<keyword evidence="4 6" id="KW-0418">Kinase</keyword>
<dbReference type="GO" id="GO:0005829">
    <property type="term" value="C:cytosol"/>
    <property type="evidence" value="ECO:0007669"/>
    <property type="project" value="TreeGrafter"/>
</dbReference>
<evidence type="ECO:0000259" key="7">
    <source>
        <dbReference type="Pfam" id="PF00696"/>
    </source>
</evidence>
<protein>
    <recommendedName>
        <fullName evidence="2 5">Carbamate kinase</fullName>
    </recommendedName>
</protein>
<evidence type="ECO:0000256" key="6">
    <source>
        <dbReference type="PIRNR" id="PIRNR000723"/>
    </source>
</evidence>
<comment type="similarity">
    <text evidence="1 6">Belongs to the carbamate kinase family.</text>
</comment>
<evidence type="ECO:0000313" key="10">
    <source>
        <dbReference type="Proteomes" id="UP000277326"/>
    </source>
</evidence>
<dbReference type="Gene3D" id="3.40.1160.10">
    <property type="entry name" value="Acetylglutamate kinase-like"/>
    <property type="match status" value="1"/>
</dbReference>